<organism evidence="1 2">
    <name type="scientific">Colocasia esculenta</name>
    <name type="common">Wild taro</name>
    <name type="synonym">Arum esculentum</name>
    <dbReference type="NCBI Taxonomy" id="4460"/>
    <lineage>
        <taxon>Eukaryota</taxon>
        <taxon>Viridiplantae</taxon>
        <taxon>Streptophyta</taxon>
        <taxon>Embryophyta</taxon>
        <taxon>Tracheophyta</taxon>
        <taxon>Spermatophyta</taxon>
        <taxon>Magnoliopsida</taxon>
        <taxon>Liliopsida</taxon>
        <taxon>Araceae</taxon>
        <taxon>Aroideae</taxon>
        <taxon>Colocasieae</taxon>
        <taxon>Colocasia</taxon>
    </lineage>
</organism>
<protein>
    <submittedName>
        <fullName evidence="1">Uncharacterized protein</fullName>
    </submittedName>
</protein>
<keyword evidence="2" id="KW-1185">Reference proteome</keyword>
<reference evidence="1" key="1">
    <citation type="submission" date="2017-07" db="EMBL/GenBank/DDBJ databases">
        <title>Taro Niue Genome Assembly and Annotation.</title>
        <authorList>
            <person name="Atibalentja N."/>
            <person name="Keating K."/>
            <person name="Fields C.J."/>
        </authorList>
    </citation>
    <scope>NUCLEOTIDE SEQUENCE</scope>
    <source>
        <strain evidence="1">Niue_2</strain>
        <tissue evidence="1">Leaf</tissue>
    </source>
</reference>
<proteinExistence type="predicted"/>
<dbReference type="AlphaFoldDB" id="A0A843X857"/>
<dbReference type="EMBL" id="NMUH01006466">
    <property type="protein sequence ID" value="MQM15330.1"/>
    <property type="molecule type" value="Genomic_DNA"/>
</dbReference>
<dbReference type="Proteomes" id="UP000652761">
    <property type="component" value="Unassembled WGS sequence"/>
</dbReference>
<name>A0A843X857_COLES</name>
<gene>
    <name evidence="1" type="ORF">Taro_048276</name>
</gene>
<evidence type="ECO:0000313" key="2">
    <source>
        <dbReference type="Proteomes" id="UP000652761"/>
    </source>
</evidence>
<evidence type="ECO:0000313" key="1">
    <source>
        <dbReference type="EMBL" id="MQM15330.1"/>
    </source>
</evidence>
<comment type="caution">
    <text evidence="1">The sequence shown here is derived from an EMBL/GenBank/DDBJ whole genome shotgun (WGS) entry which is preliminary data.</text>
</comment>
<sequence>MVRCVPVLSGVEVDLCSAEAKNDGKCAPSPPVDVHTISAFEGQTVDQDVKCITDCGDVSKLIGKRVLLVHIEMQYVANGILISTEIEKVVMVRKIGSGPSMKLLGLDLMLTNMDYMH</sequence>
<accession>A0A843X857</accession>